<reference evidence="2 3" key="1">
    <citation type="journal article" date="2016" name="Nat. Commun.">
        <title>Thousands of microbial genomes shed light on interconnected biogeochemical processes in an aquifer system.</title>
        <authorList>
            <person name="Anantharaman K."/>
            <person name="Brown C.T."/>
            <person name="Hug L.A."/>
            <person name="Sharon I."/>
            <person name="Castelle C.J."/>
            <person name="Probst A.J."/>
            <person name="Thomas B.C."/>
            <person name="Singh A."/>
            <person name="Wilkins M.J."/>
            <person name="Karaoz U."/>
            <person name="Brodie E.L."/>
            <person name="Williams K.H."/>
            <person name="Hubbard S.S."/>
            <person name="Banfield J.F."/>
        </authorList>
    </citation>
    <scope>NUCLEOTIDE SEQUENCE [LARGE SCALE GENOMIC DNA]</scope>
</reference>
<feature type="transmembrane region" description="Helical" evidence="1">
    <location>
        <begin position="118"/>
        <end position="150"/>
    </location>
</feature>
<accession>A0A1F6DAS7</accession>
<dbReference type="EMBL" id="MFKX01000006">
    <property type="protein sequence ID" value="OGG58142.1"/>
    <property type="molecule type" value="Genomic_DNA"/>
</dbReference>
<name>A0A1F6DAS7_9BACT</name>
<organism evidence="2 3">
    <name type="scientific">Candidatus Kaiserbacteria bacterium RIFCSPHIGHO2_01_FULL_55_17</name>
    <dbReference type="NCBI Taxonomy" id="1798484"/>
    <lineage>
        <taxon>Bacteria</taxon>
        <taxon>Candidatus Kaiseribacteriota</taxon>
    </lineage>
</organism>
<keyword evidence="1" id="KW-0812">Transmembrane</keyword>
<dbReference type="Pfam" id="PF06161">
    <property type="entry name" value="DUF975"/>
    <property type="match status" value="1"/>
</dbReference>
<evidence type="ECO:0000313" key="2">
    <source>
        <dbReference type="EMBL" id="OGG58142.1"/>
    </source>
</evidence>
<dbReference type="PANTHER" id="PTHR40076:SF1">
    <property type="entry name" value="MEMBRANE PROTEIN"/>
    <property type="match status" value="1"/>
</dbReference>
<feature type="transmembrane region" description="Helical" evidence="1">
    <location>
        <begin position="34"/>
        <end position="52"/>
    </location>
</feature>
<dbReference type="AlphaFoldDB" id="A0A1F6DAS7"/>
<evidence type="ECO:0008006" key="4">
    <source>
        <dbReference type="Google" id="ProtNLM"/>
    </source>
</evidence>
<sequence length="225" mass="24981">MYFPQARDTILFMNEFSVGACIRFGWETFKKRPWFVIGAVIISGLFSVSYSYKTSSIQEIQTITPFLFLIGLAYAAVSIAISILITRFQLKAHDSVETLKYLDTLPARPYWKFIGGKIAVGIVVAVGFILLIVPGIIAALAFIFTPYLIVERKLWPIEAMKESARITKGHRWQLFLLSLALIGLNILGALALFVGLLVSIPVSMLAMVHAYRILEKHAGVVAVVS</sequence>
<comment type="caution">
    <text evidence="2">The sequence shown here is derived from an EMBL/GenBank/DDBJ whole genome shotgun (WGS) entry which is preliminary data.</text>
</comment>
<evidence type="ECO:0000313" key="3">
    <source>
        <dbReference type="Proteomes" id="UP000177958"/>
    </source>
</evidence>
<keyword evidence="1" id="KW-1133">Transmembrane helix</keyword>
<dbReference type="Proteomes" id="UP000177958">
    <property type="component" value="Unassembled WGS sequence"/>
</dbReference>
<proteinExistence type="predicted"/>
<evidence type="ECO:0000256" key="1">
    <source>
        <dbReference type="SAM" id="Phobius"/>
    </source>
</evidence>
<keyword evidence="1" id="KW-0472">Membrane</keyword>
<dbReference type="PANTHER" id="PTHR40076">
    <property type="entry name" value="MEMBRANE PROTEIN-RELATED"/>
    <property type="match status" value="1"/>
</dbReference>
<feature type="transmembrane region" description="Helical" evidence="1">
    <location>
        <begin position="64"/>
        <end position="85"/>
    </location>
</feature>
<dbReference type="InterPro" id="IPR010380">
    <property type="entry name" value="DUF975"/>
</dbReference>
<feature type="transmembrane region" description="Helical" evidence="1">
    <location>
        <begin position="171"/>
        <end position="198"/>
    </location>
</feature>
<gene>
    <name evidence="2" type="ORF">A2853_01340</name>
</gene>
<protein>
    <recommendedName>
        <fullName evidence="4">Glycerophosphoryl diester phosphodiesterase membrane domain-containing protein</fullName>
    </recommendedName>
</protein>